<organism evidence="3 4">
    <name type="scientific">Candidatus Schekmanbacteria bacterium GWA2_38_11</name>
    <dbReference type="NCBI Taxonomy" id="1817876"/>
    <lineage>
        <taxon>Bacteria</taxon>
        <taxon>Candidatus Schekmaniibacteriota</taxon>
    </lineage>
</organism>
<name>A0A1F7RM83_9BACT</name>
<dbReference type="Pfam" id="PF08241">
    <property type="entry name" value="Methyltransf_11"/>
    <property type="match status" value="1"/>
</dbReference>
<dbReference type="InterPro" id="IPR029063">
    <property type="entry name" value="SAM-dependent_MTases_sf"/>
</dbReference>
<comment type="caution">
    <text evidence="3">The sequence shown here is derived from an EMBL/GenBank/DDBJ whole genome shotgun (WGS) entry which is preliminary data.</text>
</comment>
<evidence type="ECO:0000313" key="4">
    <source>
        <dbReference type="Proteomes" id="UP000178526"/>
    </source>
</evidence>
<dbReference type="PANTHER" id="PTHR44068">
    <property type="entry name" value="ZGC:194242"/>
    <property type="match status" value="1"/>
</dbReference>
<feature type="domain" description="Methyltransferase type 11" evidence="2">
    <location>
        <begin position="106"/>
        <end position="200"/>
    </location>
</feature>
<protein>
    <recommendedName>
        <fullName evidence="2">Methyltransferase type 11 domain-containing protein</fullName>
    </recommendedName>
</protein>
<reference evidence="3 4" key="1">
    <citation type="journal article" date="2016" name="Nat. Commun.">
        <title>Thousands of microbial genomes shed light on interconnected biogeochemical processes in an aquifer system.</title>
        <authorList>
            <person name="Anantharaman K."/>
            <person name="Brown C.T."/>
            <person name="Hug L.A."/>
            <person name="Sharon I."/>
            <person name="Castelle C.J."/>
            <person name="Probst A.J."/>
            <person name="Thomas B.C."/>
            <person name="Singh A."/>
            <person name="Wilkins M.J."/>
            <person name="Karaoz U."/>
            <person name="Brodie E.L."/>
            <person name="Williams K.H."/>
            <person name="Hubbard S.S."/>
            <person name="Banfield J.F."/>
        </authorList>
    </citation>
    <scope>NUCLEOTIDE SEQUENCE [LARGE SCALE GENOMIC DNA]</scope>
</reference>
<proteinExistence type="predicted"/>
<dbReference type="Proteomes" id="UP000178526">
    <property type="component" value="Unassembled WGS sequence"/>
</dbReference>
<evidence type="ECO:0000256" key="1">
    <source>
        <dbReference type="ARBA" id="ARBA00022679"/>
    </source>
</evidence>
<dbReference type="CDD" id="cd02440">
    <property type="entry name" value="AdoMet_MTases"/>
    <property type="match status" value="1"/>
</dbReference>
<evidence type="ECO:0000313" key="3">
    <source>
        <dbReference type="EMBL" id="OGL42696.1"/>
    </source>
</evidence>
<dbReference type="PANTHER" id="PTHR44068:SF11">
    <property type="entry name" value="GERANYL DIPHOSPHATE 2-C-METHYLTRANSFERASE"/>
    <property type="match status" value="1"/>
</dbReference>
<dbReference type="InterPro" id="IPR013216">
    <property type="entry name" value="Methyltransf_11"/>
</dbReference>
<accession>A0A1F7RM83</accession>
<dbReference type="AlphaFoldDB" id="A0A1F7RM83"/>
<dbReference type="EMBL" id="MGDB01000031">
    <property type="protein sequence ID" value="OGL42696.1"/>
    <property type="molecule type" value="Genomic_DNA"/>
</dbReference>
<gene>
    <name evidence="3" type="ORF">A2042_01675</name>
</gene>
<keyword evidence="1" id="KW-0808">Transferase</keyword>
<dbReference type="GO" id="GO:0008757">
    <property type="term" value="F:S-adenosylmethionine-dependent methyltransferase activity"/>
    <property type="evidence" value="ECO:0007669"/>
    <property type="project" value="InterPro"/>
</dbReference>
<evidence type="ECO:0000259" key="2">
    <source>
        <dbReference type="Pfam" id="PF08241"/>
    </source>
</evidence>
<dbReference type="InterPro" id="IPR050447">
    <property type="entry name" value="Erg6_SMT_methyltransf"/>
</dbReference>
<sequence length="254" mass="30201">MKAFIYRNQLEKYNFTKDIRNRLNCFFLHKKSMIDFFEEMQRNYKTNLKMEEILKINRGNLKIQDLDNSEERALPSDKKLHESGWWKMMFARYGVAQKFSKGKVVLDSCCGLGWGSYLVSVKAKRVFSFDKDTEAIKFAKRTWVSKNLNYSVGDALEAGFKDNSFDIVLAMETLEHFDIYNGNRYIEEINRVLKKGGHFIASTYFAPDRESAVKVCKTNKFHLHIYTKKEIEETLYKYFRKVYFLEDLFFISRK</sequence>
<dbReference type="SUPFAM" id="SSF53335">
    <property type="entry name" value="S-adenosyl-L-methionine-dependent methyltransferases"/>
    <property type="match status" value="1"/>
</dbReference>
<dbReference type="Gene3D" id="3.40.50.150">
    <property type="entry name" value="Vaccinia Virus protein VP39"/>
    <property type="match status" value="1"/>
</dbReference>